<feature type="region of interest" description="Disordered" evidence="4">
    <location>
        <begin position="249"/>
        <end position="277"/>
    </location>
</feature>
<name>A0ABD1E5S4_HYPHA</name>
<evidence type="ECO:0000259" key="5">
    <source>
        <dbReference type="Pfam" id="PF04500"/>
    </source>
</evidence>
<feature type="domain" description="FLYWCH-type" evidence="5">
    <location>
        <begin position="56"/>
        <end position="104"/>
    </location>
</feature>
<feature type="compositionally biased region" description="Polar residues" evidence="4">
    <location>
        <begin position="268"/>
        <end position="277"/>
    </location>
</feature>
<sequence>MNLKTYIIQDFPEIDNQNSVMIFFESTYYDFAEQSFGKSLIYIREGRIGKNSIMRLGEYEYRIDGQKSATRLYWGCNYKEKYNCKSRLITFGNHLMIRKIDHNHDPYYKTNCVWKPKKVIIFIPPHINVGCKGQDTGYVSPTILQDQLSSTPCPGTPDSLGLMDFRGVIYFRKGQKRPIMVLGQYEYKVERQTTPTNMCWCCTNKEKLKCKARVITFGNHVVVKRMDHNHEPTFKGDRAMERKQVIISYGGSNRHEGKPKKNKKGQNRGVTNNDNSD</sequence>
<dbReference type="GO" id="GO:0008270">
    <property type="term" value="F:zinc ion binding"/>
    <property type="evidence" value="ECO:0007669"/>
    <property type="project" value="UniProtKB-KW"/>
</dbReference>
<gene>
    <name evidence="6" type="ORF">ABEB36_014885</name>
</gene>
<keyword evidence="3" id="KW-0862">Zinc</keyword>
<keyword evidence="1" id="KW-0479">Metal-binding</keyword>
<evidence type="ECO:0000256" key="1">
    <source>
        <dbReference type="ARBA" id="ARBA00022723"/>
    </source>
</evidence>
<dbReference type="Gene3D" id="2.20.25.240">
    <property type="match status" value="2"/>
</dbReference>
<evidence type="ECO:0000313" key="7">
    <source>
        <dbReference type="Proteomes" id="UP001566132"/>
    </source>
</evidence>
<feature type="domain" description="FLYWCH-type" evidence="5">
    <location>
        <begin position="172"/>
        <end position="230"/>
    </location>
</feature>
<accession>A0ABD1E5S4</accession>
<dbReference type="AlphaFoldDB" id="A0ABD1E5S4"/>
<keyword evidence="2" id="KW-0863">Zinc-finger</keyword>
<feature type="compositionally biased region" description="Basic residues" evidence="4">
    <location>
        <begin position="257"/>
        <end position="266"/>
    </location>
</feature>
<dbReference type="Proteomes" id="UP001566132">
    <property type="component" value="Unassembled WGS sequence"/>
</dbReference>
<evidence type="ECO:0000256" key="3">
    <source>
        <dbReference type="ARBA" id="ARBA00022833"/>
    </source>
</evidence>
<organism evidence="6 7">
    <name type="scientific">Hypothenemus hampei</name>
    <name type="common">Coffee berry borer</name>
    <dbReference type="NCBI Taxonomy" id="57062"/>
    <lineage>
        <taxon>Eukaryota</taxon>
        <taxon>Metazoa</taxon>
        <taxon>Ecdysozoa</taxon>
        <taxon>Arthropoda</taxon>
        <taxon>Hexapoda</taxon>
        <taxon>Insecta</taxon>
        <taxon>Pterygota</taxon>
        <taxon>Neoptera</taxon>
        <taxon>Endopterygota</taxon>
        <taxon>Coleoptera</taxon>
        <taxon>Polyphaga</taxon>
        <taxon>Cucujiformia</taxon>
        <taxon>Curculionidae</taxon>
        <taxon>Scolytinae</taxon>
        <taxon>Hypothenemus</taxon>
    </lineage>
</organism>
<evidence type="ECO:0000256" key="2">
    <source>
        <dbReference type="ARBA" id="ARBA00022771"/>
    </source>
</evidence>
<comment type="caution">
    <text evidence="6">The sequence shown here is derived from an EMBL/GenBank/DDBJ whole genome shotgun (WGS) entry which is preliminary data.</text>
</comment>
<protein>
    <recommendedName>
        <fullName evidence="5">FLYWCH-type domain-containing protein</fullName>
    </recommendedName>
</protein>
<evidence type="ECO:0000256" key="4">
    <source>
        <dbReference type="SAM" id="MobiDB-lite"/>
    </source>
</evidence>
<evidence type="ECO:0000313" key="6">
    <source>
        <dbReference type="EMBL" id="KAL1488411.1"/>
    </source>
</evidence>
<dbReference type="InterPro" id="IPR007588">
    <property type="entry name" value="Znf_FLYWCH"/>
</dbReference>
<proteinExistence type="predicted"/>
<dbReference type="EMBL" id="JBDJPC010000014">
    <property type="protein sequence ID" value="KAL1488411.1"/>
    <property type="molecule type" value="Genomic_DNA"/>
</dbReference>
<reference evidence="6 7" key="1">
    <citation type="submission" date="2024-05" db="EMBL/GenBank/DDBJ databases">
        <title>Genetic variation in Jamaican populations of the coffee berry borer (Hypothenemus hampei).</title>
        <authorList>
            <person name="Errbii M."/>
            <person name="Myrie A."/>
        </authorList>
    </citation>
    <scope>NUCLEOTIDE SEQUENCE [LARGE SCALE GENOMIC DNA]</scope>
    <source>
        <strain evidence="6">JA-Hopewell-2020-01-JO</strain>
        <tissue evidence="6">Whole body</tissue>
    </source>
</reference>
<keyword evidence="7" id="KW-1185">Reference proteome</keyword>
<dbReference type="Pfam" id="PF04500">
    <property type="entry name" value="FLYWCH"/>
    <property type="match status" value="2"/>
</dbReference>